<evidence type="ECO:0000259" key="7">
    <source>
        <dbReference type="PROSITE" id="PS51755"/>
    </source>
</evidence>
<feature type="domain" description="Response regulatory" evidence="6">
    <location>
        <begin position="1"/>
        <end position="106"/>
    </location>
</feature>
<dbReference type="InterPro" id="IPR039420">
    <property type="entry name" value="WalR-like"/>
</dbReference>
<dbReference type="GO" id="GO:0006355">
    <property type="term" value="P:regulation of DNA-templated transcription"/>
    <property type="evidence" value="ECO:0007669"/>
    <property type="project" value="InterPro"/>
</dbReference>
<dbReference type="Gene3D" id="1.10.10.10">
    <property type="entry name" value="Winged helix-like DNA-binding domain superfamily/Winged helix DNA-binding domain"/>
    <property type="match status" value="1"/>
</dbReference>
<dbReference type="SMART" id="SM00862">
    <property type="entry name" value="Trans_reg_C"/>
    <property type="match status" value="1"/>
</dbReference>
<gene>
    <name evidence="8" type="primary">basR_3</name>
    <name evidence="8" type="ORF">NCTC12722_03639</name>
</gene>
<dbReference type="Pfam" id="PF00072">
    <property type="entry name" value="Response_reg"/>
    <property type="match status" value="1"/>
</dbReference>
<evidence type="ECO:0000313" key="8">
    <source>
        <dbReference type="EMBL" id="SUU86414.1"/>
    </source>
</evidence>
<evidence type="ECO:0000256" key="2">
    <source>
        <dbReference type="ARBA" id="ARBA00023125"/>
    </source>
</evidence>
<sequence>MIGQGLQRGLDDQGISVDWVKTGRDGRTALKQGDHSLVLLDLGIPEVSGFELIRETRSALQSVPILIITARDDIDDRIKGLDLGADDYLIKPFELRELLARMRAIERRQHGQTRSLLISGDITLDLATLELEYKNIRRLLSSREFALMRVLMQRPGRIFSRSQIEQQIYGWGEEVESNAVDVLIHSIRKRFDKEIIRNIRGAGWMVLKDTR</sequence>
<dbReference type="PANTHER" id="PTHR48111">
    <property type="entry name" value="REGULATOR OF RPOS"/>
    <property type="match status" value="1"/>
</dbReference>
<dbReference type="PROSITE" id="PS51755">
    <property type="entry name" value="OMPR_PHOB"/>
    <property type="match status" value="1"/>
</dbReference>
<dbReference type="PANTHER" id="PTHR48111:SF67">
    <property type="entry name" value="TRANSCRIPTIONAL REGULATORY PROTEIN TCTD"/>
    <property type="match status" value="1"/>
</dbReference>
<evidence type="ECO:0000256" key="1">
    <source>
        <dbReference type="ARBA" id="ARBA00023015"/>
    </source>
</evidence>
<evidence type="ECO:0000256" key="5">
    <source>
        <dbReference type="PROSITE-ProRule" id="PRU01091"/>
    </source>
</evidence>
<dbReference type="InterPro" id="IPR001789">
    <property type="entry name" value="Sig_transdc_resp-reg_receiver"/>
</dbReference>
<dbReference type="SMART" id="SM00448">
    <property type="entry name" value="REC"/>
    <property type="match status" value="1"/>
</dbReference>
<dbReference type="InterPro" id="IPR011006">
    <property type="entry name" value="CheY-like_superfamily"/>
</dbReference>
<keyword evidence="4" id="KW-0597">Phosphoprotein</keyword>
<dbReference type="Gene3D" id="6.10.250.690">
    <property type="match status" value="1"/>
</dbReference>
<reference evidence="8 9" key="1">
    <citation type="submission" date="2018-06" db="EMBL/GenBank/DDBJ databases">
        <authorList>
            <consortium name="Pathogen Informatics"/>
            <person name="Doyle S."/>
        </authorList>
    </citation>
    <scope>NUCLEOTIDE SEQUENCE [LARGE SCALE GENOMIC DNA]</scope>
    <source>
        <strain evidence="8 9">NCTC12722</strain>
    </source>
</reference>
<keyword evidence="3" id="KW-0804">Transcription</keyword>
<evidence type="ECO:0000259" key="6">
    <source>
        <dbReference type="PROSITE" id="PS50110"/>
    </source>
</evidence>
<dbReference type="GO" id="GO:0000976">
    <property type="term" value="F:transcription cis-regulatory region binding"/>
    <property type="evidence" value="ECO:0007669"/>
    <property type="project" value="TreeGrafter"/>
</dbReference>
<keyword evidence="2 5" id="KW-0238">DNA-binding</keyword>
<dbReference type="AlphaFoldDB" id="A0A380WBP8"/>
<name>A0A380WBP8_AFIFE</name>
<dbReference type="GO" id="GO:0000156">
    <property type="term" value="F:phosphorelay response regulator activity"/>
    <property type="evidence" value="ECO:0007669"/>
    <property type="project" value="TreeGrafter"/>
</dbReference>
<dbReference type="Gene3D" id="3.40.50.2300">
    <property type="match status" value="1"/>
</dbReference>
<evidence type="ECO:0000313" key="9">
    <source>
        <dbReference type="Proteomes" id="UP000254343"/>
    </source>
</evidence>
<dbReference type="Pfam" id="PF00486">
    <property type="entry name" value="Trans_reg_C"/>
    <property type="match status" value="1"/>
</dbReference>
<feature type="DNA-binding region" description="OmpR/PhoB-type" evidence="5">
    <location>
        <begin position="114"/>
        <end position="208"/>
    </location>
</feature>
<dbReference type="PROSITE" id="PS50110">
    <property type="entry name" value="RESPONSE_REGULATORY"/>
    <property type="match status" value="1"/>
</dbReference>
<feature type="domain" description="OmpR/PhoB-type" evidence="7">
    <location>
        <begin position="114"/>
        <end position="208"/>
    </location>
</feature>
<dbReference type="InterPro" id="IPR001867">
    <property type="entry name" value="OmpR/PhoB-type_DNA-bd"/>
</dbReference>
<proteinExistence type="predicted"/>
<dbReference type="CDD" id="cd00383">
    <property type="entry name" value="trans_reg_C"/>
    <property type="match status" value="1"/>
</dbReference>
<keyword evidence="1" id="KW-0805">Transcription regulation</keyword>
<evidence type="ECO:0000256" key="3">
    <source>
        <dbReference type="ARBA" id="ARBA00023163"/>
    </source>
</evidence>
<feature type="modified residue" description="4-aspartylphosphate" evidence="4">
    <location>
        <position position="41"/>
    </location>
</feature>
<dbReference type="GO" id="GO:0005829">
    <property type="term" value="C:cytosol"/>
    <property type="evidence" value="ECO:0007669"/>
    <property type="project" value="TreeGrafter"/>
</dbReference>
<accession>A0A380WBP8</accession>
<protein>
    <submittedName>
        <fullName evidence="8">Transcriptional regulatory protein BasR</fullName>
    </submittedName>
</protein>
<dbReference type="CDD" id="cd17624">
    <property type="entry name" value="REC_OmpR_PmrA-like"/>
    <property type="match status" value="1"/>
</dbReference>
<evidence type="ECO:0000256" key="4">
    <source>
        <dbReference type="PROSITE-ProRule" id="PRU00169"/>
    </source>
</evidence>
<dbReference type="EMBL" id="UIGB01000001">
    <property type="protein sequence ID" value="SUU86414.1"/>
    <property type="molecule type" value="Genomic_DNA"/>
</dbReference>
<organism evidence="8 9">
    <name type="scientific">Afipia felis</name>
    <name type="common">Cat scratch disease bacillus</name>
    <dbReference type="NCBI Taxonomy" id="1035"/>
    <lineage>
        <taxon>Bacteria</taxon>
        <taxon>Pseudomonadati</taxon>
        <taxon>Pseudomonadota</taxon>
        <taxon>Alphaproteobacteria</taxon>
        <taxon>Hyphomicrobiales</taxon>
        <taxon>Nitrobacteraceae</taxon>
        <taxon>Afipia</taxon>
    </lineage>
</organism>
<dbReference type="Proteomes" id="UP000254343">
    <property type="component" value="Unassembled WGS sequence"/>
</dbReference>
<dbReference type="InterPro" id="IPR036388">
    <property type="entry name" value="WH-like_DNA-bd_sf"/>
</dbReference>
<dbReference type="GO" id="GO:0032993">
    <property type="term" value="C:protein-DNA complex"/>
    <property type="evidence" value="ECO:0007669"/>
    <property type="project" value="TreeGrafter"/>
</dbReference>
<dbReference type="SUPFAM" id="SSF52172">
    <property type="entry name" value="CheY-like"/>
    <property type="match status" value="1"/>
</dbReference>